<dbReference type="AlphaFoldDB" id="A0A3B1C950"/>
<organism evidence="2">
    <name type="scientific">hydrothermal vent metagenome</name>
    <dbReference type="NCBI Taxonomy" id="652676"/>
    <lineage>
        <taxon>unclassified sequences</taxon>
        <taxon>metagenomes</taxon>
        <taxon>ecological metagenomes</taxon>
    </lineage>
</organism>
<dbReference type="EMBL" id="UOGB01000263">
    <property type="protein sequence ID" value="VAX23191.1"/>
    <property type="molecule type" value="Genomic_DNA"/>
</dbReference>
<reference evidence="2" key="1">
    <citation type="submission" date="2018-06" db="EMBL/GenBank/DDBJ databases">
        <authorList>
            <person name="Zhirakovskaya E."/>
        </authorList>
    </citation>
    <scope>NUCLEOTIDE SEQUENCE</scope>
</reference>
<dbReference type="NCBIfam" id="TIGR02532">
    <property type="entry name" value="IV_pilin_GFxxxE"/>
    <property type="match status" value="1"/>
</dbReference>
<evidence type="ECO:0008006" key="3">
    <source>
        <dbReference type="Google" id="ProtNLM"/>
    </source>
</evidence>
<keyword evidence="1" id="KW-0812">Transmembrane</keyword>
<name>A0A3B1C950_9ZZZZ</name>
<dbReference type="InterPro" id="IPR012902">
    <property type="entry name" value="N_methyl_site"/>
</dbReference>
<evidence type="ECO:0000256" key="1">
    <source>
        <dbReference type="SAM" id="Phobius"/>
    </source>
</evidence>
<gene>
    <name evidence="2" type="ORF">MNBD_NITROSPINAE03-1694</name>
</gene>
<sequence length="201" mass="21432">MINSARFLLTKFFSGFTLIETVIAISVFSVIGLGFAEFFRHSAAMYIKTASEEELYQETWMAMERIRMELTQAADLPGQTIGPVTIPVGGASGSTLTFTRPSASADKCPACADHSTTVTFTLTPADGKLWRTTSSAPVKLLADNISSFTVTASGGPVEQRYYTITITRASDPSDSGGSSVTMTTIVYPSGAKSGGWTQLVQ</sequence>
<proteinExistence type="predicted"/>
<keyword evidence="1" id="KW-0472">Membrane</keyword>
<dbReference type="Pfam" id="PF07963">
    <property type="entry name" value="N_methyl"/>
    <property type="match status" value="1"/>
</dbReference>
<protein>
    <recommendedName>
        <fullName evidence="3">Prepilin-type N-terminal cleavage/methylation domain-containing protein</fullName>
    </recommendedName>
</protein>
<evidence type="ECO:0000313" key="2">
    <source>
        <dbReference type="EMBL" id="VAX23191.1"/>
    </source>
</evidence>
<feature type="transmembrane region" description="Helical" evidence="1">
    <location>
        <begin position="12"/>
        <end position="36"/>
    </location>
</feature>
<accession>A0A3B1C950</accession>
<keyword evidence="1" id="KW-1133">Transmembrane helix</keyword>